<comment type="function">
    <text evidence="4">Required for resistance to DNA-damaging agents.</text>
</comment>
<feature type="domain" description="UspA" evidence="5">
    <location>
        <begin position="3"/>
        <end position="147"/>
    </location>
</feature>
<dbReference type="STRING" id="653930.SAMN05216589_1049"/>
<comment type="subcellular location">
    <subcellularLocation>
        <location evidence="1">Cytoplasm</location>
    </subcellularLocation>
</comment>
<dbReference type="AlphaFoldDB" id="A0A1I4JGQ8"/>
<dbReference type="PANTHER" id="PTHR47892">
    <property type="entry name" value="UNIVERSAL STRESS PROTEIN E"/>
    <property type="match status" value="1"/>
</dbReference>
<evidence type="ECO:0000313" key="9">
    <source>
        <dbReference type="Proteomes" id="UP000186904"/>
    </source>
</evidence>
<evidence type="ECO:0000256" key="2">
    <source>
        <dbReference type="ARBA" id="ARBA00008791"/>
    </source>
</evidence>
<feature type="domain" description="UspA" evidence="5">
    <location>
        <begin position="175"/>
        <end position="300"/>
    </location>
</feature>
<dbReference type="OrthoDB" id="239260at2"/>
<evidence type="ECO:0000313" key="7">
    <source>
        <dbReference type="EMBL" id="SFL65765.1"/>
    </source>
</evidence>
<dbReference type="Pfam" id="PF00582">
    <property type="entry name" value="Usp"/>
    <property type="match status" value="2"/>
</dbReference>
<dbReference type="PANTHER" id="PTHR47892:SF1">
    <property type="entry name" value="UNIVERSAL STRESS PROTEIN E"/>
    <property type="match status" value="1"/>
</dbReference>
<keyword evidence="3" id="KW-0963">Cytoplasm</keyword>
<dbReference type="EMBL" id="FOUA01000001">
    <property type="protein sequence ID" value="SFL65765.1"/>
    <property type="molecule type" value="Genomic_DNA"/>
</dbReference>
<proteinExistence type="inferred from homology"/>
<name>A0A1I4JGQ8_9GAMM</name>
<keyword evidence="8" id="KW-1185">Reference proteome</keyword>
<dbReference type="InterPro" id="IPR006016">
    <property type="entry name" value="UspA"/>
</dbReference>
<gene>
    <name evidence="7" type="ORF">SAMN04487855_0577</name>
    <name evidence="6" type="ORF">SAMN05216589_1049</name>
</gene>
<evidence type="ECO:0000256" key="3">
    <source>
        <dbReference type="ARBA" id="ARBA00022490"/>
    </source>
</evidence>
<evidence type="ECO:0000313" key="8">
    <source>
        <dbReference type="Proteomes" id="UP000186599"/>
    </source>
</evidence>
<accession>A0A1I4JGQ8</accession>
<dbReference type="Proteomes" id="UP000186904">
    <property type="component" value="Unassembled WGS sequence"/>
</dbReference>
<evidence type="ECO:0000256" key="4">
    <source>
        <dbReference type="ARBA" id="ARBA00037131"/>
    </source>
</evidence>
<evidence type="ECO:0000313" key="6">
    <source>
        <dbReference type="EMBL" id="SER60070.1"/>
    </source>
</evidence>
<dbReference type="EMBL" id="FOGN01000001">
    <property type="protein sequence ID" value="SER60070.1"/>
    <property type="molecule type" value="Genomic_DNA"/>
</dbReference>
<organism evidence="7 8">
    <name type="scientific">Halopseudomonas bauzanensis</name>
    <dbReference type="NCBI Taxonomy" id="653930"/>
    <lineage>
        <taxon>Bacteria</taxon>
        <taxon>Pseudomonadati</taxon>
        <taxon>Pseudomonadota</taxon>
        <taxon>Gammaproteobacteria</taxon>
        <taxon>Pseudomonadales</taxon>
        <taxon>Pseudomonadaceae</taxon>
        <taxon>Halopseudomonas</taxon>
    </lineage>
</organism>
<reference evidence="8 9" key="1">
    <citation type="submission" date="2016-10" db="EMBL/GenBank/DDBJ databases">
        <authorList>
            <person name="de Groot N.N."/>
        </authorList>
    </citation>
    <scope>NUCLEOTIDE SEQUENCE [LARGE SCALE GENOMIC DNA]</scope>
    <source>
        <strain evidence="7 8">CGMCC 1.9095</strain>
        <strain evidence="6 9">DSM 22558</strain>
    </source>
</reference>
<sequence>MNIQHILVVIDPTSDTDQPCLRRAEQLAEYYPAVRFTLFMSDYIPALNGGMLFDTDALAKARSTLLGHREQSLARLAEPLRNKGCTVNTTVVWGKRYERHILRAIHEQQPDLVLKTTHHHNLLKRLVLTNADWYLIRHCPAPLWLVKQPENGLKAIGVSVDPLHEADKPAALDYKLLTTGRALAANTGAQVHAIHCYNPLPHTLAFDTGLVADYDGYATQVQQHHMEAFREFSAQTGMGENEQHLLRGYPEQAIPDFIAQQAIDLLVMGAISRSRIESALVGHTAERLLDEVPCDVLIVKPNGFVDPSKPV</sequence>
<dbReference type="RefSeq" id="WP_074778156.1">
    <property type="nucleotide sequence ID" value="NZ_FOGN01000001.1"/>
</dbReference>
<dbReference type="SUPFAM" id="SSF52402">
    <property type="entry name" value="Adenine nucleotide alpha hydrolases-like"/>
    <property type="match status" value="2"/>
</dbReference>
<protein>
    <submittedName>
        <fullName evidence="7">Universal stress protein E</fullName>
    </submittedName>
</protein>
<dbReference type="GO" id="GO:0005737">
    <property type="term" value="C:cytoplasm"/>
    <property type="evidence" value="ECO:0007669"/>
    <property type="project" value="UniProtKB-SubCell"/>
</dbReference>
<comment type="similarity">
    <text evidence="2">Belongs to the universal stress protein A family.</text>
</comment>
<evidence type="ECO:0000259" key="5">
    <source>
        <dbReference type="Pfam" id="PF00582"/>
    </source>
</evidence>
<dbReference type="Proteomes" id="UP000186599">
    <property type="component" value="Unassembled WGS sequence"/>
</dbReference>
<dbReference type="Gene3D" id="3.40.50.12370">
    <property type="match status" value="1"/>
</dbReference>
<evidence type="ECO:0000256" key="1">
    <source>
        <dbReference type="ARBA" id="ARBA00004496"/>
    </source>
</evidence>